<dbReference type="Gene3D" id="3.40.390.10">
    <property type="entry name" value="Collagenase (Catalytic Domain)"/>
    <property type="match status" value="1"/>
</dbReference>
<dbReference type="AlphaFoldDB" id="A8N7K0"/>
<dbReference type="Pfam" id="PF05572">
    <property type="entry name" value="Peptidase_M43"/>
    <property type="match status" value="1"/>
</dbReference>
<dbReference type="OrthoDB" id="536211at2759"/>
<evidence type="ECO:0000256" key="1">
    <source>
        <dbReference type="ARBA" id="ARBA00008721"/>
    </source>
</evidence>
<keyword evidence="4 10" id="KW-0732">Signal</keyword>
<comment type="caution">
    <text evidence="12">The sequence shown here is derived from an EMBL/GenBank/DDBJ whole genome shotgun (WGS) entry which is preliminary data.</text>
</comment>
<evidence type="ECO:0000256" key="10">
    <source>
        <dbReference type="SAM" id="SignalP"/>
    </source>
</evidence>
<dbReference type="GO" id="GO:0046872">
    <property type="term" value="F:metal ion binding"/>
    <property type="evidence" value="ECO:0007669"/>
    <property type="project" value="UniProtKB-KW"/>
</dbReference>
<dbReference type="eggNOG" id="ENOG502QQ7Z">
    <property type="taxonomic scope" value="Eukaryota"/>
</dbReference>
<keyword evidence="7 12" id="KW-0482">Metalloprotease</keyword>
<keyword evidence="13" id="KW-1185">Reference proteome</keyword>
<dbReference type="KEGG" id="cci:CC1G_02257"/>
<dbReference type="EMBL" id="AACS02000003">
    <property type="protein sequence ID" value="EAU90870.1"/>
    <property type="molecule type" value="Genomic_DNA"/>
</dbReference>
<evidence type="ECO:0000313" key="12">
    <source>
        <dbReference type="EMBL" id="EAU90870.1"/>
    </source>
</evidence>
<evidence type="ECO:0000313" key="13">
    <source>
        <dbReference type="Proteomes" id="UP000001861"/>
    </source>
</evidence>
<dbReference type="GO" id="GO:0006508">
    <property type="term" value="P:proteolysis"/>
    <property type="evidence" value="ECO:0007669"/>
    <property type="project" value="UniProtKB-KW"/>
</dbReference>
<evidence type="ECO:0000256" key="4">
    <source>
        <dbReference type="ARBA" id="ARBA00022729"/>
    </source>
</evidence>
<evidence type="ECO:0000256" key="3">
    <source>
        <dbReference type="ARBA" id="ARBA00022723"/>
    </source>
</evidence>
<evidence type="ECO:0000256" key="7">
    <source>
        <dbReference type="ARBA" id="ARBA00023049"/>
    </source>
</evidence>
<dbReference type="OMA" id="YWHVIAT"/>
<proteinExistence type="inferred from homology"/>
<name>A8N7K0_COPC7</name>
<evidence type="ECO:0000256" key="8">
    <source>
        <dbReference type="ARBA" id="ARBA00023157"/>
    </source>
</evidence>
<protein>
    <submittedName>
        <fullName evidence="12">Metalloprotease</fullName>
    </submittedName>
</protein>
<dbReference type="PANTHER" id="PTHR47466">
    <property type="match status" value="1"/>
</dbReference>
<reference evidence="12 13" key="1">
    <citation type="journal article" date="2010" name="Proc. Natl. Acad. Sci. U.S.A.">
        <title>Insights into evolution of multicellular fungi from the assembled chromosomes of the mushroom Coprinopsis cinerea (Coprinus cinereus).</title>
        <authorList>
            <person name="Stajich J.E."/>
            <person name="Wilke S.K."/>
            <person name="Ahren D."/>
            <person name="Au C.H."/>
            <person name="Birren B.W."/>
            <person name="Borodovsky M."/>
            <person name="Burns C."/>
            <person name="Canback B."/>
            <person name="Casselton L.A."/>
            <person name="Cheng C.K."/>
            <person name="Deng J."/>
            <person name="Dietrich F.S."/>
            <person name="Fargo D.C."/>
            <person name="Farman M.L."/>
            <person name="Gathman A.C."/>
            <person name="Goldberg J."/>
            <person name="Guigo R."/>
            <person name="Hoegger P.J."/>
            <person name="Hooker J.B."/>
            <person name="Huggins A."/>
            <person name="James T.Y."/>
            <person name="Kamada T."/>
            <person name="Kilaru S."/>
            <person name="Kodira C."/>
            <person name="Kues U."/>
            <person name="Kupfer D."/>
            <person name="Kwan H.S."/>
            <person name="Lomsadze A."/>
            <person name="Li W."/>
            <person name="Lilly W.W."/>
            <person name="Ma L.J."/>
            <person name="Mackey A.J."/>
            <person name="Manning G."/>
            <person name="Martin F."/>
            <person name="Muraguchi H."/>
            <person name="Natvig D.O."/>
            <person name="Palmerini H."/>
            <person name="Ramesh M.A."/>
            <person name="Rehmeyer C.J."/>
            <person name="Roe B.A."/>
            <person name="Shenoy N."/>
            <person name="Stanke M."/>
            <person name="Ter-Hovhannisyan V."/>
            <person name="Tunlid A."/>
            <person name="Velagapudi R."/>
            <person name="Vision T.J."/>
            <person name="Zeng Q."/>
            <person name="Zolan M.E."/>
            <person name="Pukkila P.J."/>
        </authorList>
    </citation>
    <scope>NUCLEOTIDE SEQUENCE [LARGE SCALE GENOMIC DNA]</scope>
    <source>
        <strain evidence="13">Okayama-7 / 130 / ATCC MYA-4618 / FGSC 9003</strain>
    </source>
</reference>
<feature type="signal peptide" evidence="10">
    <location>
        <begin position="1"/>
        <end position="22"/>
    </location>
</feature>
<gene>
    <name evidence="12" type="ORF">CC1G_02257</name>
</gene>
<dbReference type="InterPro" id="IPR008754">
    <property type="entry name" value="Peptidase_M43"/>
</dbReference>
<dbReference type="GO" id="GO:0008237">
    <property type="term" value="F:metallopeptidase activity"/>
    <property type="evidence" value="ECO:0007669"/>
    <property type="project" value="UniProtKB-KW"/>
</dbReference>
<evidence type="ECO:0000256" key="5">
    <source>
        <dbReference type="ARBA" id="ARBA00022801"/>
    </source>
</evidence>
<evidence type="ECO:0000259" key="11">
    <source>
        <dbReference type="Pfam" id="PF05572"/>
    </source>
</evidence>
<keyword evidence="3" id="KW-0479">Metal-binding</keyword>
<dbReference type="RefSeq" id="XP_001830806.1">
    <property type="nucleotide sequence ID" value="XM_001830754.1"/>
</dbReference>
<feature type="domain" description="Peptidase M43 pregnancy-associated plasma-A" evidence="11">
    <location>
        <begin position="238"/>
        <end position="326"/>
    </location>
</feature>
<dbReference type="CDD" id="cd04275">
    <property type="entry name" value="ZnMc_pappalysin_like"/>
    <property type="match status" value="1"/>
</dbReference>
<comment type="similarity">
    <text evidence="1">Belongs to the peptidase M43B family.</text>
</comment>
<dbReference type="InParanoid" id="A8N7K0"/>
<dbReference type="GeneID" id="6007247"/>
<feature type="compositionally biased region" description="Low complexity" evidence="9">
    <location>
        <begin position="40"/>
        <end position="58"/>
    </location>
</feature>
<dbReference type="SUPFAM" id="SSF55486">
    <property type="entry name" value="Metalloproteases ('zincins'), catalytic domain"/>
    <property type="match status" value="1"/>
</dbReference>
<dbReference type="MEROPS" id="M43.008"/>
<keyword evidence="5" id="KW-0378">Hydrolase</keyword>
<dbReference type="VEuPathDB" id="FungiDB:CC1G_02257"/>
<organism evidence="12 13">
    <name type="scientific">Coprinopsis cinerea (strain Okayama-7 / 130 / ATCC MYA-4618 / FGSC 9003)</name>
    <name type="common">Inky cap fungus</name>
    <name type="synonym">Hormographiella aspergillata</name>
    <dbReference type="NCBI Taxonomy" id="240176"/>
    <lineage>
        <taxon>Eukaryota</taxon>
        <taxon>Fungi</taxon>
        <taxon>Dikarya</taxon>
        <taxon>Basidiomycota</taxon>
        <taxon>Agaricomycotina</taxon>
        <taxon>Agaricomycetes</taxon>
        <taxon>Agaricomycetidae</taxon>
        <taxon>Agaricales</taxon>
        <taxon>Agaricineae</taxon>
        <taxon>Psathyrellaceae</taxon>
        <taxon>Coprinopsis</taxon>
    </lineage>
</organism>
<feature type="region of interest" description="Disordered" evidence="9">
    <location>
        <begin position="34"/>
        <end position="65"/>
    </location>
</feature>
<evidence type="ECO:0000256" key="6">
    <source>
        <dbReference type="ARBA" id="ARBA00022833"/>
    </source>
</evidence>
<evidence type="ECO:0000256" key="9">
    <source>
        <dbReference type="SAM" id="MobiDB-lite"/>
    </source>
</evidence>
<feature type="chain" id="PRO_5002724054" evidence="10">
    <location>
        <begin position="23"/>
        <end position="335"/>
    </location>
</feature>
<feature type="compositionally biased region" description="Polar residues" evidence="9">
    <location>
        <begin position="273"/>
        <end position="288"/>
    </location>
</feature>
<accession>A8N7K0</accession>
<dbReference type="Proteomes" id="UP000001861">
    <property type="component" value="Unassembled WGS sequence"/>
</dbReference>
<keyword evidence="8" id="KW-1015">Disulfide bond</keyword>
<dbReference type="InterPro" id="IPR024079">
    <property type="entry name" value="MetalloPept_cat_dom_sf"/>
</dbReference>
<sequence>MHYSRILALFAASLTVAPTVVASPGFRFTPLQKEIHHDSGSSPSSSASHPSTTAAGSTKVTTGKTFIDGTGRGCGSVVTPKIARKVEKKFQKSRRPAKNARAGPVKFPVHFHVIATNRTAEGGWLSDETIAAQIDVLNEGFDLAGFDWELVNTTRILNPEWFSAGFHYEDEIEREIKLATRQGDAATLNVWTVDAQADSEDSHDLLGYATFPWYYDATPELDGVVIHYGSVPGGSMSIYNKGHTLTHEVGHWVGLYHTFDGKSCDGPGDYVSDTPQQSKESRSCTPSDSCAHLPGSDPYTNFMDYSPDECLSEFTTGQIRRMREEVRTYRGVEDA</sequence>
<keyword evidence="6" id="KW-0862">Zinc</keyword>
<feature type="region of interest" description="Disordered" evidence="9">
    <location>
        <begin position="268"/>
        <end position="290"/>
    </location>
</feature>
<evidence type="ECO:0000256" key="2">
    <source>
        <dbReference type="ARBA" id="ARBA00022670"/>
    </source>
</evidence>
<keyword evidence="2" id="KW-0645">Protease</keyword>
<dbReference type="PANTHER" id="PTHR47466:SF1">
    <property type="entry name" value="METALLOPROTEASE MEP1 (AFU_ORTHOLOGUE AFUA_1G07730)-RELATED"/>
    <property type="match status" value="1"/>
</dbReference>